<feature type="transmembrane region" description="Helical" evidence="7">
    <location>
        <begin position="315"/>
        <end position="333"/>
    </location>
</feature>
<dbReference type="PROSITE" id="PS50928">
    <property type="entry name" value="ABC_TM1"/>
    <property type="match status" value="1"/>
</dbReference>
<keyword evidence="5 7" id="KW-1133">Transmembrane helix</keyword>
<feature type="transmembrane region" description="Helical" evidence="7">
    <location>
        <begin position="16"/>
        <end position="35"/>
    </location>
</feature>
<evidence type="ECO:0000256" key="6">
    <source>
        <dbReference type="ARBA" id="ARBA00023136"/>
    </source>
</evidence>
<evidence type="ECO:0000256" key="3">
    <source>
        <dbReference type="ARBA" id="ARBA00022475"/>
    </source>
</evidence>
<keyword evidence="6 7" id="KW-0472">Membrane</keyword>
<dbReference type="GO" id="GO:0005886">
    <property type="term" value="C:plasma membrane"/>
    <property type="evidence" value="ECO:0007669"/>
    <property type="project" value="UniProtKB-SubCell"/>
</dbReference>
<evidence type="ECO:0000313" key="10">
    <source>
        <dbReference type="Proteomes" id="UP000808349"/>
    </source>
</evidence>
<dbReference type="InterPro" id="IPR000515">
    <property type="entry name" value="MetI-like"/>
</dbReference>
<feature type="transmembrane region" description="Helical" evidence="7">
    <location>
        <begin position="274"/>
        <end position="295"/>
    </location>
</feature>
<feature type="transmembrane region" description="Helical" evidence="7">
    <location>
        <begin position="178"/>
        <end position="194"/>
    </location>
</feature>
<evidence type="ECO:0000256" key="4">
    <source>
        <dbReference type="ARBA" id="ARBA00022692"/>
    </source>
</evidence>
<dbReference type="GO" id="GO:0055085">
    <property type="term" value="P:transmembrane transport"/>
    <property type="evidence" value="ECO:0007669"/>
    <property type="project" value="InterPro"/>
</dbReference>
<dbReference type="Pfam" id="PF00528">
    <property type="entry name" value="BPD_transp_1"/>
    <property type="match status" value="1"/>
</dbReference>
<organism evidence="9 10">
    <name type="scientific">Candidatus Defluviibacterium haderslevense</name>
    <dbReference type="NCBI Taxonomy" id="2981993"/>
    <lineage>
        <taxon>Bacteria</taxon>
        <taxon>Pseudomonadati</taxon>
        <taxon>Bacteroidota</taxon>
        <taxon>Saprospiria</taxon>
        <taxon>Saprospirales</taxon>
        <taxon>Saprospiraceae</taxon>
        <taxon>Candidatus Defluviibacterium</taxon>
    </lineage>
</organism>
<dbReference type="Gene3D" id="1.10.3720.10">
    <property type="entry name" value="MetI-like"/>
    <property type="match status" value="1"/>
</dbReference>
<dbReference type="CDD" id="cd06261">
    <property type="entry name" value="TM_PBP2"/>
    <property type="match status" value="1"/>
</dbReference>
<reference evidence="9 10" key="1">
    <citation type="submission" date="2020-10" db="EMBL/GenBank/DDBJ databases">
        <title>Connecting structure to function with the recovery of over 1000 high-quality activated sludge metagenome-assembled genomes encoding full-length rRNA genes using long-read sequencing.</title>
        <authorList>
            <person name="Singleton C.M."/>
            <person name="Petriglieri F."/>
            <person name="Kristensen J.M."/>
            <person name="Kirkegaard R.H."/>
            <person name="Michaelsen T.Y."/>
            <person name="Andersen M.H."/>
            <person name="Karst S.M."/>
            <person name="Dueholm M.S."/>
            <person name="Nielsen P.H."/>
            <person name="Albertsen M."/>
        </authorList>
    </citation>
    <scope>NUCLEOTIDE SEQUENCE [LARGE SCALE GENOMIC DNA]</scope>
    <source>
        <strain evidence="9">Ribe_18-Q3-R11-54_BAT3C.373</strain>
    </source>
</reference>
<dbReference type="PANTHER" id="PTHR30151">
    <property type="entry name" value="ALKANE SULFONATE ABC TRANSPORTER-RELATED, MEMBRANE SUBUNIT"/>
    <property type="match status" value="1"/>
</dbReference>
<evidence type="ECO:0000256" key="2">
    <source>
        <dbReference type="ARBA" id="ARBA00022448"/>
    </source>
</evidence>
<dbReference type="AlphaFoldDB" id="A0A9D7SCG4"/>
<feature type="transmembrane region" description="Helical" evidence="7">
    <location>
        <begin position="154"/>
        <end position="172"/>
    </location>
</feature>
<comment type="similarity">
    <text evidence="7">Belongs to the binding-protein-dependent transport system permease family.</text>
</comment>
<evidence type="ECO:0000256" key="5">
    <source>
        <dbReference type="ARBA" id="ARBA00022989"/>
    </source>
</evidence>
<accession>A0A9D7SCG4</accession>
<proteinExistence type="inferred from homology"/>
<feature type="transmembrane region" description="Helical" evidence="7">
    <location>
        <begin position="340"/>
        <end position="361"/>
    </location>
</feature>
<feature type="transmembrane region" description="Helical" evidence="7">
    <location>
        <begin position="123"/>
        <end position="142"/>
    </location>
</feature>
<comment type="subcellular location">
    <subcellularLocation>
        <location evidence="1 7">Cell membrane</location>
        <topology evidence="1 7">Multi-pass membrane protein</topology>
    </subcellularLocation>
</comment>
<comment type="caution">
    <text evidence="9">The sequence shown here is derived from an EMBL/GenBank/DDBJ whole genome shotgun (WGS) entry which is preliminary data.</text>
</comment>
<keyword evidence="4 7" id="KW-0812">Transmembrane</keyword>
<gene>
    <name evidence="9" type="ORF">IPO85_20595</name>
</gene>
<feature type="domain" description="ABC transmembrane type-1" evidence="8">
    <location>
        <begin position="116"/>
        <end position="292"/>
    </location>
</feature>
<dbReference type="Proteomes" id="UP000808349">
    <property type="component" value="Unassembled WGS sequence"/>
</dbReference>
<dbReference type="PANTHER" id="PTHR30151:SF0">
    <property type="entry name" value="ABC TRANSPORTER PERMEASE PROTEIN MJ0413-RELATED"/>
    <property type="match status" value="1"/>
</dbReference>
<evidence type="ECO:0000313" key="9">
    <source>
        <dbReference type="EMBL" id="MBK9719868.1"/>
    </source>
</evidence>
<dbReference type="SUPFAM" id="SSF161098">
    <property type="entry name" value="MetI-like"/>
    <property type="match status" value="1"/>
</dbReference>
<evidence type="ECO:0000259" key="8">
    <source>
        <dbReference type="PROSITE" id="PS50928"/>
    </source>
</evidence>
<dbReference type="InterPro" id="IPR035906">
    <property type="entry name" value="MetI-like_sf"/>
</dbReference>
<keyword evidence="2 7" id="KW-0813">Transport</keyword>
<keyword evidence="3" id="KW-1003">Cell membrane</keyword>
<dbReference type="EMBL" id="JADKFW010000021">
    <property type="protein sequence ID" value="MBK9719868.1"/>
    <property type="molecule type" value="Genomic_DNA"/>
</dbReference>
<evidence type="ECO:0000256" key="7">
    <source>
        <dbReference type="RuleBase" id="RU363032"/>
    </source>
</evidence>
<sequence>MIKQWFKLRGNLDEQSSWVFTILGLFITITFWWILAELFSTNKPIVENYHSILPSSLDSIQAVSRDSILKLDSINYVSATRFEKVYPILPRPDKVLFAFKDLYFKDKLVLNTTHSVWLNIQGYFWAIFLAIPIGFIIGLFPIFKGLFSKQVDALRYLPLSALTGLFIIWFGLGDLMKIGFLTVGILVYLIPVVVQRISEVEDVYAQTAFTLGASRFQQIKHVFFPAVMSKLIDDIRVLTAISWTYIIIAELLNKESGIGSLIYTKARQGQIDRVFALLVVITLIGLLQDKIFGWIDRILHPNKYTSMELPGTFEAKLGLFMILGSICLGLISTNVLGLSFLLNVAITLSVIGFLIILYSYFKLKQA</sequence>
<protein>
    <submittedName>
        <fullName evidence="9">ABC transporter permease subunit</fullName>
    </submittedName>
</protein>
<name>A0A9D7SCG4_9BACT</name>
<evidence type="ECO:0000256" key="1">
    <source>
        <dbReference type="ARBA" id="ARBA00004651"/>
    </source>
</evidence>